<dbReference type="PANTHER" id="PTHR31793">
    <property type="entry name" value="4-HYDROXYBENZOYL-COA THIOESTERASE FAMILY MEMBER"/>
    <property type="match status" value="1"/>
</dbReference>
<reference evidence="1 2" key="1">
    <citation type="journal article" date="2012" name="Int. J. Syst. Evol. Microbiol.">
        <title>Shewanella dokdonensis sp. nov., isolated from seawater.</title>
        <authorList>
            <person name="Sung H.R."/>
            <person name="Yoon J.H."/>
            <person name="Ghim S.Y."/>
        </authorList>
    </citation>
    <scope>NUCLEOTIDE SEQUENCE [LARGE SCALE GENOMIC DNA]</scope>
    <source>
        <strain evidence="1 2">DSM 23626</strain>
    </source>
</reference>
<gene>
    <name evidence="1" type="ORF">KHX94_09365</name>
</gene>
<proteinExistence type="predicted"/>
<dbReference type="SUPFAM" id="SSF54637">
    <property type="entry name" value="Thioesterase/thiol ester dehydrase-isomerase"/>
    <property type="match status" value="1"/>
</dbReference>
<name>A0ABX8DJE3_9GAMM</name>
<dbReference type="Gene3D" id="3.10.129.10">
    <property type="entry name" value="Hotdog Thioesterase"/>
    <property type="match status" value="1"/>
</dbReference>
<evidence type="ECO:0000313" key="2">
    <source>
        <dbReference type="Proteomes" id="UP000676428"/>
    </source>
</evidence>
<protein>
    <submittedName>
        <fullName evidence="1">Acyl-CoA thioesterase</fullName>
    </submittedName>
</protein>
<dbReference type="Pfam" id="PF13279">
    <property type="entry name" value="4HBT_2"/>
    <property type="match status" value="1"/>
</dbReference>
<evidence type="ECO:0000313" key="1">
    <source>
        <dbReference type="EMBL" id="QVK24810.1"/>
    </source>
</evidence>
<dbReference type="InterPro" id="IPR050563">
    <property type="entry name" value="4-hydroxybenzoyl-CoA_TE"/>
</dbReference>
<dbReference type="RefSeq" id="WP_213683391.1">
    <property type="nucleotide sequence ID" value="NZ_CP074572.1"/>
</dbReference>
<sequence>MTAFTERYPDACSIKVTWGDMDALQHVNNVAYFRYFEDARIEFFNREYPLTEMYKRGIGPVISENHASYRRPVVYPDTLLVGISSSDIGEDRFMLHYEVFSTQQQCVTTSGSSVAVMFDFNQGKKTALPADLRAILQRLHQ</sequence>
<keyword evidence="2" id="KW-1185">Reference proteome</keyword>
<dbReference type="PANTHER" id="PTHR31793:SF40">
    <property type="entry name" value="ACYL-COA THIOESTER HYDROLASE, YBGC_YBAW FAMILY"/>
    <property type="match status" value="1"/>
</dbReference>
<dbReference type="CDD" id="cd00586">
    <property type="entry name" value="4HBT"/>
    <property type="match status" value="1"/>
</dbReference>
<organism evidence="1 2">
    <name type="scientific">Shewanella dokdonensis</name>
    <dbReference type="NCBI Taxonomy" id="712036"/>
    <lineage>
        <taxon>Bacteria</taxon>
        <taxon>Pseudomonadati</taxon>
        <taxon>Pseudomonadota</taxon>
        <taxon>Gammaproteobacteria</taxon>
        <taxon>Alteromonadales</taxon>
        <taxon>Shewanellaceae</taxon>
        <taxon>Shewanella</taxon>
    </lineage>
</organism>
<dbReference type="InterPro" id="IPR029069">
    <property type="entry name" value="HotDog_dom_sf"/>
</dbReference>
<dbReference type="Proteomes" id="UP000676428">
    <property type="component" value="Chromosome"/>
</dbReference>
<accession>A0ABX8DJE3</accession>
<dbReference type="EMBL" id="CP074572">
    <property type="protein sequence ID" value="QVK24810.1"/>
    <property type="molecule type" value="Genomic_DNA"/>
</dbReference>